<keyword evidence="2" id="KW-1185">Reference proteome</keyword>
<reference evidence="1" key="1">
    <citation type="submission" date="2023-04" db="EMBL/GenBank/DDBJ databases">
        <title>Chromosome-level genome of Chaenocephalus aceratus.</title>
        <authorList>
            <person name="Park H."/>
        </authorList>
    </citation>
    <scope>NUCLEOTIDE SEQUENCE</scope>
    <source>
        <strain evidence="1">DE</strain>
        <tissue evidence="1">Muscle</tissue>
    </source>
</reference>
<sequence>MNRTPEKKKPTKRWDNVFKAKWTADHEFIKWFCLPFVLKNPSSLNIAQTALNNSLQAPWLGTLPSEKAWCWIDNLCVLSNHQFDILR</sequence>
<evidence type="ECO:0000313" key="1">
    <source>
        <dbReference type="EMBL" id="KAK1905905.1"/>
    </source>
</evidence>
<dbReference type="AlphaFoldDB" id="A0AAD9CNR7"/>
<gene>
    <name evidence="1" type="ORF">KUDE01_013083</name>
</gene>
<accession>A0AAD9CNR7</accession>
<protein>
    <submittedName>
        <fullName evidence="1">High affinity choline transporter 1</fullName>
    </submittedName>
</protein>
<evidence type="ECO:0000313" key="2">
    <source>
        <dbReference type="Proteomes" id="UP001228049"/>
    </source>
</evidence>
<comment type="caution">
    <text evidence="1">The sequence shown here is derived from an EMBL/GenBank/DDBJ whole genome shotgun (WGS) entry which is preliminary data.</text>
</comment>
<organism evidence="1 2">
    <name type="scientific">Dissostichus eleginoides</name>
    <name type="common">Patagonian toothfish</name>
    <name type="synonym">Dissostichus amissus</name>
    <dbReference type="NCBI Taxonomy" id="100907"/>
    <lineage>
        <taxon>Eukaryota</taxon>
        <taxon>Metazoa</taxon>
        <taxon>Chordata</taxon>
        <taxon>Craniata</taxon>
        <taxon>Vertebrata</taxon>
        <taxon>Euteleostomi</taxon>
        <taxon>Actinopterygii</taxon>
        <taxon>Neopterygii</taxon>
        <taxon>Teleostei</taxon>
        <taxon>Neoteleostei</taxon>
        <taxon>Acanthomorphata</taxon>
        <taxon>Eupercaria</taxon>
        <taxon>Perciformes</taxon>
        <taxon>Notothenioidei</taxon>
        <taxon>Nototheniidae</taxon>
        <taxon>Dissostichus</taxon>
    </lineage>
</organism>
<dbReference type="EMBL" id="JASDAP010000003">
    <property type="protein sequence ID" value="KAK1905905.1"/>
    <property type="molecule type" value="Genomic_DNA"/>
</dbReference>
<dbReference type="Proteomes" id="UP001228049">
    <property type="component" value="Unassembled WGS sequence"/>
</dbReference>
<proteinExistence type="predicted"/>
<name>A0AAD9CNR7_DISEL</name>